<dbReference type="InterPro" id="IPR013785">
    <property type="entry name" value="Aldolase_TIM"/>
</dbReference>
<dbReference type="SFLD" id="SFLDG01383">
    <property type="entry name" value="cyclic_pyranopterin_phosphate"/>
    <property type="match status" value="1"/>
</dbReference>
<dbReference type="InterPro" id="IPR006638">
    <property type="entry name" value="Elp3/MiaA/NifB-like_rSAM"/>
</dbReference>
<keyword evidence="6" id="KW-0408">Iron</keyword>
<accession>A0A0R2RI66</accession>
<organism evidence="12 13">
    <name type="scientific">Verrucomicrobia subdivision 6 bacterium BACL9 MAG-120507-bin52</name>
    <dbReference type="NCBI Taxonomy" id="1655590"/>
    <lineage>
        <taxon>Bacteria</taxon>
        <taxon>Pseudomonadati</taxon>
        <taxon>Verrucomicrobiota</taxon>
        <taxon>Verrucomicrobiia</taxon>
        <taxon>Verrucomicrobiales</taxon>
        <taxon>Verrucomicrobia subdivision 6</taxon>
    </lineage>
</organism>
<dbReference type="GO" id="GO:0005525">
    <property type="term" value="F:GTP binding"/>
    <property type="evidence" value="ECO:0007669"/>
    <property type="project" value="UniProtKB-KW"/>
</dbReference>
<protein>
    <recommendedName>
        <fullName evidence="11">Radical SAM core domain-containing protein</fullName>
    </recommendedName>
</protein>
<dbReference type="SUPFAM" id="SSF102114">
    <property type="entry name" value="Radical SAM enzymes"/>
    <property type="match status" value="1"/>
</dbReference>
<gene>
    <name evidence="12" type="ORF">ABR82_05310</name>
</gene>
<dbReference type="Proteomes" id="UP000051269">
    <property type="component" value="Unassembled WGS sequence"/>
</dbReference>
<dbReference type="NCBIfam" id="TIGR02666">
    <property type="entry name" value="moaA"/>
    <property type="match status" value="1"/>
</dbReference>
<dbReference type="InterPro" id="IPR040064">
    <property type="entry name" value="MoaA-like"/>
</dbReference>
<keyword evidence="5" id="KW-0547">Nucleotide-binding</keyword>
<dbReference type="CDD" id="cd01335">
    <property type="entry name" value="Radical_SAM"/>
    <property type="match status" value="1"/>
</dbReference>
<dbReference type="InterPro" id="IPR058240">
    <property type="entry name" value="rSAM_sf"/>
</dbReference>
<dbReference type="AlphaFoldDB" id="A0A0R2RI66"/>
<dbReference type="SFLD" id="SFLDS00029">
    <property type="entry name" value="Radical_SAM"/>
    <property type="match status" value="1"/>
</dbReference>
<keyword evidence="10" id="KW-0456">Lyase</keyword>
<keyword evidence="9" id="KW-0501">Molybdenum cofactor biosynthesis</keyword>
<dbReference type="Pfam" id="PF04055">
    <property type="entry name" value="Radical_SAM"/>
    <property type="match status" value="1"/>
</dbReference>
<keyword evidence="2" id="KW-0004">4Fe-4S</keyword>
<dbReference type="SFLD" id="SFLDG01067">
    <property type="entry name" value="SPASM/twitch_domain_containing"/>
    <property type="match status" value="1"/>
</dbReference>
<dbReference type="InterPro" id="IPR010505">
    <property type="entry name" value="MoaA_twitch"/>
</dbReference>
<evidence type="ECO:0000259" key="11">
    <source>
        <dbReference type="PROSITE" id="PS51918"/>
    </source>
</evidence>
<dbReference type="Pfam" id="PF06463">
    <property type="entry name" value="Mob_synth_C"/>
    <property type="match status" value="1"/>
</dbReference>
<dbReference type="InterPro" id="IPR007197">
    <property type="entry name" value="rSAM"/>
</dbReference>
<evidence type="ECO:0000256" key="1">
    <source>
        <dbReference type="ARBA" id="ARBA00001966"/>
    </source>
</evidence>
<keyword evidence="4" id="KW-0479">Metal-binding</keyword>
<evidence type="ECO:0000256" key="10">
    <source>
        <dbReference type="ARBA" id="ARBA00023239"/>
    </source>
</evidence>
<keyword evidence="8" id="KW-0342">GTP-binding</keyword>
<dbReference type="SMART" id="SM00729">
    <property type="entry name" value="Elp3"/>
    <property type="match status" value="1"/>
</dbReference>
<dbReference type="PROSITE" id="PS51918">
    <property type="entry name" value="RADICAL_SAM"/>
    <property type="match status" value="1"/>
</dbReference>
<evidence type="ECO:0000313" key="12">
    <source>
        <dbReference type="EMBL" id="KRO62261.1"/>
    </source>
</evidence>
<evidence type="ECO:0000256" key="7">
    <source>
        <dbReference type="ARBA" id="ARBA00023014"/>
    </source>
</evidence>
<dbReference type="GO" id="GO:0046872">
    <property type="term" value="F:metal ion binding"/>
    <property type="evidence" value="ECO:0007669"/>
    <property type="project" value="UniProtKB-KW"/>
</dbReference>
<dbReference type="GO" id="GO:0061798">
    <property type="term" value="F:GTP 3',8'-cyclase activity"/>
    <property type="evidence" value="ECO:0007669"/>
    <property type="project" value="TreeGrafter"/>
</dbReference>
<name>A0A0R2RI66_9BACT</name>
<dbReference type="GO" id="GO:0006777">
    <property type="term" value="P:Mo-molybdopterin cofactor biosynthetic process"/>
    <property type="evidence" value="ECO:0007669"/>
    <property type="project" value="UniProtKB-KW"/>
</dbReference>
<dbReference type="GO" id="GO:0061799">
    <property type="term" value="F:cyclic pyranopterin monophosphate synthase activity"/>
    <property type="evidence" value="ECO:0007669"/>
    <property type="project" value="TreeGrafter"/>
</dbReference>
<dbReference type="SFLD" id="SFLDG01386">
    <property type="entry name" value="main_SPASM_domain-containing"/>
    <property type="match status" value="1"/>
</dbReference>
<dbReference type="EMBL" id="LIBO01000104">
    <property type="protein sequence ID" value="KRO62261.1"/>
    <property type="molecule type" value="Genomic_DNA"/>
</dbReference>
<evidence type="ECO:0000256" key="6">
    <source>
        <dbReference type="ARBA" id="ARBA00023004"/>
    </source>
</evidence>
<dbReference type="InterPro" id="IPR013483">
    <property type="entry name" value="MoaA"/>
</dbReference>
<dbReference type="PANTHER" id="PTHR22960:SF0">
    <property type="entry name" value="MOLYBDENUM COFACTOR BIOSYNTHESIS PROTEIN 1"/>
    <property type="match status" value="1"/>
</dbReference>
<evidence type="ECO:0000256" key="4">
    <source>
        <dbReference type="ARBA" id="ARBA00022723"/>
    </source>
</evidence>
<keyword evidence="3" id="KW-0949">S-adenosyl-L-methionine</keyword>
<evidence type="ECO:0000256" key="3">
    <source>
        <dbReference type="ARBA" id="ARBA00022691"/>
    </source>
</evidence>
<evidence type="ECO:0000313" key="13">
    <source>
        <dbReference type="Proteomes" id="UP000051269"/>
    </source>
</evidence>
<sequence length="327" mass="36028">MSPTLLDPFGRKINYLRVSITDQCNERCLYCRPSGYRGWTPRPDHLSKSELIQVITAAVQMGFEHIRLTGGEPLLRPDLLEITQSIRSIPGLASLSLSTNGILLAPIAQQLHRAGIQSINLSLDALQPALYQRITGGSLDDFLNGFRASLQAGFPQVKLNCVLLRGLNDQELRPLVHFAAEHHVPIRFIELMPLTLIPSQGQDLFLSIQNAQEILGGPENLIPQPNFQAGRGPARYFKDRTSGAMVGFIGALTTPDFCDSCNKIRLTADGKLRPCLGRHGEIDLRTELRDGSRTPHKLLLQAVANKPKDHEFSSGYEPSRPMTALGG</sequence>
<comment type="cofactor">
    <cofactor evidence="1">
        <name>[4Fe-4S] cluster</name>
        <dbReference type="ChEBI" id="CHEBI:49883"/>
    </cofactor>
</comment>
<dbReference type="GO" id="GO:0051539">
    <property type="term" value="F:4 iron, 4 sulfur cluster binding"/>
    <property type="evidence" value="ECO:0007669"/>
    <property type="project" value="UniProtKB-KW"/>
</dbReference>
<dbReference type="InterPro" id="IPR050105">
    <property type="entry name" value="MoCo_biosynth_MoaA/MoaC"/>
</dbReference>
<evidence type="ECO:0000256" key="9">
    <source>
        <dbReference type="ARBA" id="ARBA00023150"/>
    </source>
</evidence>
<dbReference type="CDD" id="cd21117">
    <property type="entry name" value="Twitch_MoaA"/>
    <property type="match status" value="1"/>
</dbReference>
<evidence type="ECO:0000256" key="8">
    <source>
        <dbReference type="ARBA" id="ARBA00023134"/>
    </source>
</evidence>
<dbReference type="PANTHER" id="PTHR22960">
    <property type="entry name" value="MOLYBDOPTERIN COFACTOR SYNTHESIS PROTEIN A"/>
    <property type="match status" value="1"/>
</dbReference>
<reference evidence="12 13" key="1">
    <citation type="submission" date="2015-10" db="EMBL/GenBank/DDBJ databases">
        <title>Metagenome-Assembled Genomes uncover a global brackish microbiome.</title>
        <authorList>
            <person name="Hugerth L.W."/>
            <person name="Larsson J."/>
            <person name="Alneberg J."/>
            <person name="Lindh M.V."/>
            <person name="Legrand C."/>
            <person name="Pinhassi J."/>
            <person name="Andersson A.F."/>
        </authorList>
    </citation>
    <scope>NUCLEOTIDE SEQUENCE [LARGE SCALE GENOMIC DNA]</scope>
    <source>
        <strain evidence="12">BACL18 MAG-120507-bin52</strain>
    </source>
</reference>
<proteinExistence type="predicted"/>
<keyword evidence="7" id="KW-0411">Iron-sulfur</keyword>
<evidence type="ECO:0000256" key="2">
    <source>
        <dbReference type="ARBA" id="ARBA00022485"/>
    </source>
</evidence>
<feature type="domain" description="Radical SAM core" evidence="11">
    <location>
        <begin position="8"/>
        <end position="234"/>
    </location>
</feature>
<evidence type="ECO:0000256" key="5">
    <source>
        <dbReference type="ARBA" id="ARBA00022741"/>
    </source>
</evidence>
<dbReference type="Gene3D" id="3.20.20.70">
    <property type="entry name" value="Aldolase class I"/>
    <property type="match status" value="1"/>
</dbReference>
<comment type="caution">
    <text evidence="12">The sequence shown here is derived from an EMBL/GenBank/DDBJ whole genome shotgun (WGS) entry which is preliminary data.</text>
</comment>